<keyword evidence="2" id="KW-1185">Reference proteome</keyword>
<accession>A0A6J5FAU4</accession>
<dbReference type="InterPro" id="IPR045776">
    <property type="entry name" value="DUF6202"/>
</dbReference>
<name>A0A6J5FAU4_9BURK</name>
<sequence>MNNPFGSDLKTSVRPAEKSPAEFDAQIVVCIEKAGLVPGKNRFYDNAKRVKTMDPFSAMQMSYAWYSIVKSFIFTSIIGMAQMARQADEQETPDTNLLKTLHTSYEVIADDATNMSPVFAEVAPKGYMGMHHLWYGQAMMDPLRKVLNFEDCKAAQVLRAGHKALISNMRELSADPMGAATQLRVVEQIAKDNIIALYLSHLKVEANGKRVFSQSDFKWHNAHVRAEDDHHQWVKDLENGTSLIADTREKQAHMLKLVEQHVENWKLALDDFADILPRESELAVTATA</sequence>
<protein>
    <submittedName>
        <fullName evidence="1">Uncharacterized protein</fullName>
    </submittedName>
</protein>
<dbReference type="AlphaFoldDB" id="A0A6J5FAU4"/>
<reference evidence="1 2" key="1">
    <citation type="submission" date="2020-04" db="EMBL/GenBank/DDBJ databases">
        <authorList>
            <person name="De Canck E."/>
        </authorList>
    </citation>
    <scope>NUCLEOTIDE SEQUENCE [LARGE SCALE GENOMIC DNA]</scope>
    <source>
        <strain evidence="1 2">LMG 29542</strain>
    </source>
</reference>
<evidence type="ECO:0000313" key="1">
    <source>
        <dbReference type="EMBL" id="CAB3774336.1"/>
    </source>
</evidence>
<evidence type="ECO:0000313" key="2">
    <source>
        <dbReference type="Proteomes" id="UP000494363"/>
    </source>
</evidence>
<proteinExistence type="predicted"/>
<dbReference type="Pfam" id="PF19705">
    <property type="entry name" value="DUF6202"/>
    <property type="match status" value="1"/>
</dbReference>
<gene>
    <name evidence="1" type="ORF">LMG29542_07729</name>
</gene>
<dbReference type="EMBL" id="CADIKH010000109">
    <property type="protein sequence ID" value="CAB3774336.1"/>
    <property type="molecule type" value="Genomic_DNA"/>
</dbReference>
<dbReference type="Proteomes" id="UP000494363">
    <property type="component" value="Unassembled WGS sequence"/>
</dbReference>
<dbReference type="RefSeq" id="WP_175232959.1">
    <property type="nucleotide sequence ID" value="NZ_CADIKH010000109.1"/>
</dbReference>
<organism evidence="1 2">
    <name type="scientific">Paraburkholderia humisilvae</name>
    <dbReference type="NCBI Taxonomy" id="627669"/>
    <lineage>
        <taxon>Bacteria</taxon>
        <taxon>Pseudomonadati</taxon>
        <taxon>Pseudomonadota</taxon>
        <taxon>Betaproteobacteria</taxon>
        <taxon>Burkholderiales</taxon>
        <taxon>Burkholderiaceae</taxon>
        <taxon>Paraburkholderia</taxon>
    </lineage>
</organism>